<keyword evidence="2" id="KW-1185">Reference proteome</keyword>
<evidence type="ECO:0000313" key="1">
    <source>
        <dbReference type="EMBL" id="KAH7949136.1"/>
    </source>
</evidence>
<reference evidence="1" key="1">
    <citation type="submission" date="2020-05" db="EMBL/GenBank/DDBJ databases">
        <title>Large-scale comparative analyses of tick genomes elucidate their genetic diversity and vector capacities.</title>
        <authorList>
            <person name="Jia N."/>
            <person name="Wang J."/>
            <person name="Shi W."/>
            <person name="Du L."/>
            <person name="Sun Y."/>
            <person name="Zhan W."/>
            <person name="Jiang J."/>
            <person name="Wang Q."/>
            <person name="Zhang B."/>
            <person name="Ji P."/>
            <person name="Sakyi L.B."/>
            <person name="Cui X."/>
            <person name="Yuan T."/>
            <person name="Jiang B."/>
            <person name="Yang W."/>
            <person name="Lam T.T.-Y."/>
            <person name="Chang Q."/>
            <person name="Ding S."/>
            <person name="Wang X."/>
            <person name="Zhu J."/>
            <person name="Ruan X."/>
            <person name="Zhao L."/>
            <person name="Wei J."/>
            <person name="Que T."/>
            <person name="Du C."/>
            <person name="Cheng J."/>
            <person name="Dai P."/>
            <person name="Han X."/>
            <person name="Huang E."/>
            <person name="Gao Y."/>
            <person name="Liu J."/>
            <person name="Shao H."/>
            <person name="Ye R."/>
            <person name="Li L."/>
            <person name="Wei W."/>
            <person name="Wang X."/>
            <person name="Wang C."/>
            <person name="Yang T."/>
            <person name="Huo Q."/>
            <person name="Li W."/>
            <person name="Guo W."/>
            <person name="Chen H."/>
            <person name="Zhou L."/>
            <person name="Ni X."/>
            <person name="Tian J."/>
            <person name="Zhou Y."/>
            <person name="Sheng Y."/>
            <person name="Liu T."/>
            <person name="Pan Y."/>
            <person name="Xia L."/>
            <person name="Li J."/>
            <person name="Zhao F."/>
            <person name="Cao W."/>
        </authorList>
    </citation>
    <scope>NUCLEOTIDE SEQUENCE</scope>
    <source>
        <strain evidence="1">Dsil-2018</strain>
    </source>
</reference>
<gene>
    <name evidence="1" type="ORF">HPB49_005562</name>
</gene>
<dbReference type="EMBL" id="CM023474">
    <property type="protein sequence ID" value="KAH7949136.1"/>
    <property type="molecule type" value="Genomic_DNA"/>
</dbReference>
<accession>A0ACB8CPV4</accession>
<name>A0ACB8CPV4_DERSI</name>
<dbReference type="Proteomes" id="UP000821865">
    <property type="component" value="Chromosome 5"/>
</dbReference>
<organism evidence="1 2">
    <name type="scientific">Dermacentor silvarum</name>
    <name type="common">Tick</name>
    <dbReference type="NCBI Taxonomy" id="543639"/>
    <lineage>
        <taxon>Eukaryota</taxon>
        <taxon>Metazoa</taxon>
        <taxon>Ecdysozoa</taxon>
        <taxon>Arthropoda</taxon>
        <taxon>Chelicerata</taxon>
        <taxon>Arachnida</taxon>
        <taxon>Acari</taxon>
        <taxon>Parasitiformes</taxon>
        <taxon>Ixodida</taxon>
        <taxon>Ixodoidea</taxon>
        <taxon>Ixodidae</taxon>
        <taxon>Rhipicephalinae</taxon>
        <taxon>Dermacentor</taxon>
    </lineage>
</organism>
<protein>
    <submittedName>
        <fullName evidence="1">Uncharacterized protein</fullName>
    </submittedName>
</protein>
<sequence>MAVHGPSHHGMRYNGSQDSAAPSDLELQSVDNESQAPGESEHVTFPPSGAQVSAAAAAQIEESQAPGESEHLTVPPSGVQILTATAHIEGVAPDFSTIPLEESVLQGHSCVGPDADCNRQDITLGGTDTLGDPLSACSAALAHQLHQDVHMNGDLSSSHVPASTLAALHKRISELEERLKSSERRRSLLQRQKDKAILEKQSLKQKLSHYLAPDQLHSILKPNMRGTAWATPTIEKGLKLRLACGTRGYNIVRELAAPLPAERTLQRHVEGYKFSPGILHEILPALAFKVLAAVSFVQ</sequence>
<proteinExistence type="predicted"/>
<evidence type="ECO:0000313" key="2">
    <source>
        <dbReference type="Proteomes" id="UP000821865"/>
    </source>
</evidence>
<comment type="caution">
    <text evidence="1">The sequence shown here is derived from an EMBL/GenBank/DDBJ whole genome shotgun (WGS) entry which is preliminary data.</text>
</comment>